<dbReference type="AlphaFoldDB" id="A0A562QU11"/>
<dbReference type="Gene3D" id="3.90.1200.10">
    <property type="match status" value="1"/>
</dbReference>
<comment type="caution">
    <text evidence="1">The sequence shown here is derived from an EMBL/GenBank/DDBJ whole genome shotgun (WGS) entry which is preliminary data.</text>
</comment>
<dbReference type="Proteomes" id="UP000315711">
    <property type="component" value="Unassembled WGS sequence"/>
</dbReference>
<name>A0A562QU11_9BACI</name>
<dbReference type="InterPro" id="IPR014254">
    <property type="entry name" value="Spore_coat_YutH"/>
</dbReference>
<keyword evidence="1" id="KW-0167">Capsid protein</keyword>
<dbReference type="SUPFAM" id="SSF56112">
    <property type="entry name" value="Protein kinase-like (PK-like)"/>
    <property type="match status" value="1"/>
</dbReference>
<dbReference type="RefSeq" id="WP_144448907.1">
    <property type="nucleotide sequence ID" value="NZ_VLKZ01000001.1"/>
</dbReference>
<reference evidence="1 2" key="1">
    <citation type="journal article" date="2015" name="Stand. Genomic Sci.">
        <title>Genomic Encyclopedia of Bacterial and Archaeal Type Strains, Phase III: the genomes of soil and plant-associated and newly described type strains.</title>
        <authorList>
            <person name="Whitman W.B."/>
            <person name="Woyke T."/>
            <person name="Klenk H.P."/>
            <person name="Zhou Y."/>
            <person name="Lilburn T.G."/>
            <person name="Beck B.J."/>
            <person name="De Vos P."/>
            <person name="Vandamme P."/>
            <person name="Eisen J.A."/>
            <person name="Garrity G."/>
            <person name="Hugenholtz P."/>
            <person name="Kyrpides N.C."/>
        </authorList>
    </citation>
    <scope>NUCLEOTIDE SEQUENCE [LARGE SCALE GENOMIC DNA]</scope>
    <source>
        <strain evidence="1 2">CGMCC 1.10116</strain>
    </source>
</reference>
<evidence type="ECO:0000313" key="2">
    <source>
        <dbReference type="Proteomes" id="UP000315711"/>
    </source>
</evidence>
<sequence length="344" mass="41059">MFERNLYDIYGLYCESRFALGDYESFQAGGQSYILLPKEELSSSEQEMMAFADYLHSVGDSSVLRPMMTLHKQPSGLIDGQNVYVCPLPNDMRYGQTRIEHGAEKGKHLAMIHYYGTQMPYEKRKYDFFGQWHKLWETRLEQLEGWYQQILYESPQSYVDEAFLFSYPYYMGLTENAIQYVVDAMLDDPGRAEEKPTICHRRFTDKTWLVLSEQGEIVKRPTEFIYDHPCRDLAEWIREYQLNEKSFSWQDIDLFLREYEQYEPLTTFSWRLLYARLLFPLHYFETIEHYYRSQVKEEKVEAGQAFFRLLKQEKQNERFLKEFAVGVLSSKAIAPNQIPPVEWL</sequence>
<dbReference type="PANTHER" id="PTHR39179:SF2">
    <property type="entry name" value="ENDOSPORE COAT-ASSOCIATED PROTEIN YUTH"/>
    <property type="match status" value="1"/>
</dbReference>
<dbReference type="OrthoDB" id="2986702at2"/>
<keyword evidence="2" id="KW-1185">Reference proteome</keyword>
<dbReference type="PANTHER" id="PTHR39179">
    <property type="entry name" value="SPORE COAT PROTEIN I"/>
    <property type="match status" value="1"/>
</dbReference>
<dbReference type="InterPro" id="IPR011009">
    <property type="entry name" value="Kinase-like_dom_sf"/>
</dbReference>
<proteinExistence type="predicted"/>
<dbReference type="InterPro" id="IPR047175">
    <property type="entry name" value="CotS-like"/>
</dbReference>
<dbReference type="EMBL" id="VLKZ01000001">
    <property type="protein sequence ID" value="TWI60103.1"/>
    <property type="molecule type" value="Genomic_DNA"/>
</dbReference>
<dbReference type="GO" id="GO:0042601">
    <property type="term" value="C:endospore-forming forespore"/>
    <property type="evidence" value="ECO:0007669"/>
    <property type="project" value="TreeGrafter"/>
</dbReference>
<evidence type="ECO:0000313" key="1">
    <source>
        <dbReference type="EMBL" id="TWI60103.1"/>
    </source>
</evidence>
<organism evidence="1 2">
    <name type="scientific">Halalkalibacter nanhaiisediminis</name>
    <dbReference type="NCBI Taxonomy" id="688079"/>
    <lineage>
        <taxon>Bacteria</taxon>
        <taxon>Bacillati</taxon>
        <taxon>Bacillota</taxon>
        <taxon>Bacilli</taxon>
        <taxon>Bacillales</taxon>
        <taxon>Bacillaceae</taxon>
        <taxon>Halalkalibacter</taxon>
    </lineage>
</organism>
<protein>
    <submittedName>
        <fullName evidence="1">Spore coat protein YutH</fullName>
    </submittedName>
</protein>
<keyword evidence="1" id="KW-0946">Virion</keyword>
<accession>A0A562QU11</accession>
<dbReference type="NCBIfam" id="TIGR02905">
    <property type="entry name" value="spore_yutH"/>
    <property type="match status" value="1"/>
</dbReference>
<gene>
    <name evidence="1" type="ORF">IQ10_00528</name>
</gene>